<organism evidence="1 2">
    <name type="scientific">Thermus phage P74-26</name>
    <dbReference type="NCBI Taxonomy" id="2914007"/>
    <lineage>
        <taxon>Viruses</taxon>
        <taxon>Duplodnaviria</taxon>
        <taxon>Heunggongvirae</taxon>
        <taxon>Uroviricota</taxon>
        <taxon>Caudoviricetes</taxon>
        <taxon>Oshimavirus</taxon>
        <taxon>Thermus virus P74-26</taxon>
    </lineage>
</organism>
<reference evidence="1 2" key="1">
    <citation type="journal article" date="2008" name="J. Mol. Biol.">
        <title>Genome comparison and proteomic characterization of Thermus thermophilus bacteriophages P23-45 and P74-26: siphoviruses with triplex-forming sequences and the longest known tails.</title>
        <authorList>
            <person name="Minakhin L."/>
            <person name="Goel M."/>
            <person name="Berdygulova Z."/>
            <person name="Ramanculov E."/>
            <person name="Florens L."/>
            <person name="Glazko G."/>
            <person name="Karamychev V.N."/>
            <person name="Slesarev A.I."/>
            <person name="Kozyavkin S.A."/>
            <person name="Khromov I."/>
            <person name="Ackermann H.W."/>
            <person name="Washburn M."/>
            <person name="Mushegian A."/>
            <person name="Severinov K."/>
        </authorList>
    </citation>
    <scope>NUCLEOTIDE SEQUENCE</scope>
</reference>
<protein>
    <submittedName>
        <fullName evidence="1">Uncharacterized protein</fullName>
    </submittedName>
</protein>
<dbReference type="KEGG" id="vg:5600618"/>
<accession>A7XXR8</accession>
<dbReference type="EMBL" id="EU100884">
    <property type="protein sequence ID" value="ABU97040.1"/>
    <property type="molecule type" value="Genomic_DNA"/>
</dbReference>
<sequence length="130" mass="14541">MLPEVSVDEVWYYMPAEVRRPEEVVREGQGGVSLAAFRHIKNGVLAEAASHLKANGVPEGLWNHELIRDYILMQIAARILRRVRAYQELADSLFADSNIKLRAFLEGVAQVAPDVGTGDWVEDEAILPPF</sequence>
<proteinExistence type="predicted"/>
<evidence type="ECO:0000313" key="2">
    <source>
        <dbReference type="Proteomes" id="UP000001133"/>
    </source>
</evidence>
<dbReference type="RefSeq" id="YP_001468060.1">
    <property type="nucleotide sequence ID" value="NC_009804.1"/>
</dbReference>
<evidence type="ECO:0000313" key="1">
    <source>
        <dbReference type="EMBL" id="ABU97040.1"/>
    </source>
</evidence>
<gene>
    <name evidence="1" type="ORF">P74p90</name>
</gene>
<dbReference type="GeneID" id="5600618"/>
<keyword evidence="2" id="KW-1185">Reference proteome</keyword>
<dbReference type="Proteomes" id="UP000001133">
    <property type="component" value="Segment"/>
</dbReference>
<name>A7XXR8_BP742</name>